<dbReference type="InterPro" id="IPR006016">
    <property type="entry name" value="UspA"/>
</dbReference>
<sequence length="307" mass="31415">MDAASGWTTGAGHSGPPPAIAHGGPVVVGVDSAPESRAALTWAIEEATRRKRPLHLLHARARQDSSGPVAPGAQDPDPVRTVVETALVRARTVAPDLEVTTQVSDESPATALVAASESASCVVVGSRGRGALTGAVLGTTSAEVAVRASCPVVVVRRLGVVETERPSVVVGTDGSGLSTEAIGYAFAQASLRRLPLTVVHACPSRSSGGYVAPWLSDDPAARVAEEQAATAEEVTGWSEQYPDVRVRRHVLRADPVKALVDHSRGAELLVVGSRGIGGVSGRLVGSVSQGVLSRAHCPVVVVRTGTG</sequence>
<gene>
    <name evidence="4" type="ORF">KLO01_13990</name>
</gene>
<evidence type="ECO:0000259" key="3">
    <source>
        <dbReference type="Pfam" id="PF00582"/>
    </source>
</evidence>
<dbReference type="RefSeq" id="WP_147063528.1">
    <property type="nucleotide sequence ID" value="NZ_BAABDN010000001.1"/>
</dbReference>
<name>A0A512SZH0_9MICO</name>
<dbReference type="PANTHER" id="PTHR46553:SF3">
    <property type="entry name" value="ADENINE NUCLEOTIDE ALPHA HYDROLASES-LIKE SUPERFAMILY PROTEIN"/>
    <property type="match status" value="1"/>
</dbReference>
<feature type="domain" description="UspA" evidence="3">
    <location>
        <begin position="25"/>
        <end position="156"/>
    </location>
</feature>
<evidence type="ECO:0000313" key="4">
    <source>
        <dbReference type="EMBL" id="GEQ13352.1"/>
    </source>
</evidence>
<dbReference type="InterPro" id="IPR006015">
    <property type="entry name" value="Universal_stress_UspA"/>
</dbReference>
<dbReference type="Pfam" id="PF00582">
    <property type="entry name" value="Usp"/>
    <property type="match status" value="2"/>
</dbReference>
<dbReference type="OrthoDB" id="267918at2"/>
<evidence type="ECO:0000256" key="2">
    <source>
        <dbReference type="SAM" id="MobiDB-lite"/>
    </source>
</evidence>
<comment type="caution">
    <text evidence="4">The sequence shown here is derived from an EMBL/GenBank/DDBJ whole genome shotgun (WGS) entry which is preliminary data.</text>
</comment>
<accession>A0A512SZH0</accession>
<feature type="domain" description="UspA" evidence="3">
    <location>
        <begin position="168"/>
        <end position="303"/>
    </location>
</feature>
<feature type="region of interest" description="Disordered" evidence="2">
    <location>
        <begin position="1"/>
        <end position="23"/>
    </location>
</feature>
<dbReference type="SUPFAM" id="SSF52402">
    <property type="entry name" value="Adenine nucleotide alpha hydrolases-like"/>
    <property type="match status" value="2"/>
</dbReference>
<comment type="similarity">
    <text evidence="1">Belongs to the universal stress protein A family.</text>
</comment>
<protein>
    <submittedName>
        <fullName evidence="4">Universal stress protein</fullName>
    </submittedName>
</protein>
<keyword evidence="5" id="KW-1185">Reference proteome</keyword>
<evidence type="ECO:0000256" key="1">
    <source>
        <dbReference type="ARBA" id="ARBA00008791"/>
    </source>
</evidence>
<dbReference type="InterPro" id="IPR014729">
    <property type="entry name" value="Rossmann-like_a/b/a_fold"/>
</dbReference>
<dbReference type="AlphaFoldDB" id="A0A512SZH0"/>
<reference evidence="4 5" key="1">
    <citation type="submission" date="2019-07" db="EMBL/GenBank/DDBJ databases">
        <title>Whole genome shotgun sequence of Knoellia locipacati NBRC 109775.</title>
        <authorList>
            <person name="Hosoyama A."/>
            <person name="Uohara A."/>
            <person name="Ohji S."/>
            <person name="Ichikawa N."/>
        </authorList>
    </citation>
    <scope>NUCLEOTIDE SEQUENCE [LARGE SCALE GENOMIC DNA]</scope>
    <source>
        <strain evidence="4 5">NBRC 109775</strain>
    </source>
</reference>
<dbReference type="PRINTS" id="PR01438">
    <property type="entry name" value="UNVRSLSTRESS"/>
</dbReference>
<organism evidence="4 5">
    <name type="scientific">Knoellia locipacati</name>
    <dbReference type="NCBI Taxonomy" id="882824"/>
    <lineage>
        <taxon>Bacteria</taxon>
        <taxon>Bacillati</taxon>
        <taxon>Actinomycetota</taxon>
        <taxon>Actinomycetes</taxon>
        <taxon>Micrococcales</taxon>
        <taxon>Intrasporangiaceae</taxon>
        <taxon>Knoellia</taxon>
    </lineage>
</organism>
<dbReference type="Gene3D" id="3.40.50.620">
    <property type="entry name" value="HUPs"/>
    <property type="match status" value="2"/>
</dbReference>
<dbReference type="PANTHER" id="PTHR46553">
    <property type="entry name" value="ADENINE NUCLEOTIDE ALPHA HYDROLASES-LIKE SUPERFAMILY PROTEIN"/>
    <property type="match status" value="1"/>
</dbReference>
<proteinExistence type="inferred from homology"/>
<evidence type="ECO:0000313" key="5">
    <source>
        <dbReference type="Proteomes" id="UP000321793"/>
    </source>
</evidence>
<dbReference type="EMBL" id="BKBA01000004">
    <property type="protein sequence ID" value="GEQ13352.1"/>
    <property type="molecule type" value="Genomic_DNA"/>
</dbReference>
<dbReference type="Proteomes" id="UP000321793">
    <property type="component" value="Unassembled WGS sequence"/>
</dbReference>